<proteinExistence type="predicted"/>
<reference evidence="2" key="1">
    <citation type="submission" date="2020-02" db="EMBL/GenBank/DDBJ databases">
        <authorList>
            <person name="Meier V. D."/>
        </authorList>
    </citation>
    <scope>NUCLEOTIDE SEQUENCE</scope>
    <source>
        <strain evidence="2">AVDCRST_MAG73</strain>
    </source>
</reference>
<feature type="compositionally biased region" description="Basic residues" evidence="1">
    <location>
        <begin position="22"/>
        <end position="87"/>
    </location>
</feature>
<dbReference type="EMBL" id="CADCWE010000130">
    <property type="protein sequence ID" value="CAA9542536.1"/>
    <property type="molecule type" value="Genomic_DNA"/>
</dbReference>
<accession>A0A6J4U776</accession>
<feature type="compositionally biased region" description="Basic and acidic residues" evidence="1">
    <location>
        <begin position="131"/>
        <end position="149"/>
    </location>
</feature>
<feature type="non-terminal residue" evidence="2">
    <location>
        <position position="1"/>
    </location>
</feature>
<feature type="compositionally biased region" description="Basic residues" evidence="1">
    <location>
        <begin position="103"/>
        <end position="115"/>
    </location>
</feature>
<gene>
    <name evidence="2" type="ORF">AVDCRST_MAG73-2086</name>
</gene>
<evidence type="ECO:0000313" key="2">
    <source>
        <dbReference type="EMBL" id="CAA9542536.1"/>
    </source>
</evidence>
<organism evidence="2">
    <name type="scientific">uncultured Thermomicrobiales bacterium</name>
    <dbReference type="NCBI Taxonomy" id="1645740"/>
    <lineage>
        <taxon>Bacteria</taxon>
        <taxon>Pseudomonadati</taxon>
        <taxon>Thermomicrobiota</taxon>
        <taxon>Thermomicrobia</taxon>
        <taxon>Thermomicrobiales</taxon>
        <taxon>environmental samples</taxon>
    </lineage>
</organism>
<feature type="non-terminal residue" evidence="2">
    <location>
        <position position="170"/>
    </location>
</feature>
<evidence type="ECO:0000256" key="1">
    <source>
        <dbReference type="SAM" id="MobiDB-lite"/>
    </source>
</evidence>
<protein>
    <submittedName>
        <fullName evidence="2">Uncharacterized protein</fullName>
    </submittedName>
</protein>
<feature type="region of interest" description="Disordered" evidence="1">
    <location>
        <begin position="1"/>
        <end position="170"/>
    </location>
</feature>
<sequence>DRHRPGAPAGNRATRRPERDRQRRHRPRLHRRPRPRFRVALRVLGRHHPRPRLPRRRPRRPRLLRRPLARTGRRRSSDRRLRRRSRGRPGGPGQGRRFPPHAPPRRRHRRPRPRRVGNGADLLLPTPRLGTLDRPDVRPARRSDRHGDGLAHSAHAAARSDRALGSPTAL</sequence>
<dbReference type="AlphaFoldDB" id="A0A6J4U776"/>
<name>A0A6J4U776_9BACT</name>